<dbReference type="SUPFAM" id="SSF53850">
    <property type="entry name" value="Periplasmic binding protein-like II"/>
    <property type="match status" value="2"/>
</dbReference>
<organism evidence="8 9">
    <name type="scientific">Microbulbifer salipaludis</name>
    <dbReference type="NCBI Taxonomy" id="187980"/>
    <lineage>
        <taxon>Bacteria</taxon>
        <taxon>Pseudomonadati</taxon>
        <taxon>Pseudomonadota</taxon>
        <taxon>Gammaproteobacteria</taxon>
        <taxon>Cellvibrionales</taxon>
        <taxon>Microbulbiferaceae</taxon>
        <taxon>Microbulbifer</taxon>
    </lineage>
</organism>
<dbReference type="InterPro" id="IPR008258">
    <property type="entry name" value="Transglycosylase_SLT_dom_1"/>
</dbReference>
<evidence type="ECO:0000256" key="3">
    <source>
        <dbReference type="ARBA" id="ARBA00022729"/>
    </source>
</evidence>
<evidence type="ECO:0000313" key="8">
    <source>
        <dbReference type="EMBL" id="MBN8432427.1"/>
    </source>
</evidence>
<reference evidence="8 9" key="1">
    <citation type="submission" date="2020-12" db="EMBL/GenBank/DDBJ databases">
        <title>Oil enriched cultivation method for isolating marine PHA-producing bacteria.</title>
        <authorList>
            <person name="Zheng W."/>
            <person name="Yu S."/>
            <person name="Huang Y."/>
        </authorList>
    </citation>
    <scope>NUCLEOTIDE SEQUENCE [LARGE SCALE GENOMIC DNA]</scope>
    <source>
        <strain evidence="8 9">SN0-2</strain>
    </source>
</reference>
<evidence type="ECO:0000256" key="6">
    <source>
        <dbReference type="SAM" id="SignalP"/>
    </source>
</evidence>
<dbReference type="InterPro" id="IPR001638">
    <property type="entry name" value="Solute-binding_3/MltF_N"/>
</dbReference>
<keyword evidence="4" id="KW-0472">Membrane</keyword>
<proteinExistence type="inferred from homology"/>
<dbReference type="Gene3D" id="1.10.530.10">
    <property type="match status" value="1"/>
</dbReference>
<sequence>MNLPSVRGILCCLLPLLLCLSACQRDVDAQSGKETPAQGAAETIEEQSPAGSDAPPTTPDADENNAADQEKAMRMAGKDDVRPEAAWAPETTGEFPINAYDNYVDTGDLSALREHGKLRILVDISNTDSLHRAATQQDIEIDAAKRMARQMGLEPVVLYAENFDQLLPLLEAGKGDIIANNLVMTEERKQQVDFSIPTANTELILVSEKDAEPVTDDSDLSGKTLAVTKGTAYETAAREFAKKHPGLKLKVTEKNYVELVIDVAESDLDYTVVERQVFDLVDQFKDNLQENYVFPGERQMAWGVRKNSPELVEAINKFVRDHKLTRTSDRSVGDLDEIKKRGYVRVVTRNHPGTYYMWKGRILGYEFELAESFAKDLDVRLEIVVAPTHADLLTYVVEGKADIAASLLSATQRRDDQGVDFGRPYMKEKVVVVGEENDKIDSLDDLAGRTLHVRKSSNHYDVALKVKQQVPDVKIELAPEELNIQQIIDKVADNDYDLTIADDVSVKLEHSWRKNIKELIDLHEDDNVYVWLIREGNPKLQEAVNAFFDKKSTQKKMAVLYTKYFDAPKRTRPEINEVNENGTISPFDKYVKKYADKYDFDWRLVVAQMFQESTFNPKAKSWVGARGLMQVMPDTGKQIGEKNLFDPETSVRAGIKYLEWLHRKFEDKGISPENMMWFTLASYNAGLGHVYDAQDLAEQKGWDRRVWFNNVENAMLLLSEKKYYEKARYGYARGQEPYDYVRKINARFRTYVALLEDYERRQEVETGMLLDPLYPEFLQLSNLAGRRQPAVAATPVSAAVAGH</sequence>
<protein>
    <submittedName>
        <fullName evidence="8">Transporter substrate-binding domain-containing protein</fullName>
    </submittedName>
</protein>
<dbReference type="CDD" id="cd13403">
    <property type="entry name" value="MLTF-like"/>
    <property type="match status" value="1"/>
</dbReference>
<feature type="chain" id="PRO_5045677530" evidence="6">
    <location>
        <begin position="25"/>
        <end position="803"/>
    </location>
</feature>
<name>A0ABS3EAU1_9GAMM</name>
<dbReference type="Pfam" id="PF00497">
    <property type="entry name" value="SBP_bac_3"/>
    <property type="match status" value="2"/>
</dbReference>
<dbReference type="Proteomes" id="UP000664293">
    <property type="component" value="Unassembled WGS sequence"/>
</dbReference>
<dbReference type="EMBL" id="JAEKJR010000003">
    <property type="protein sequence ID" value="MBN8432427.1"/>
    <property type="molecule type" value="Genomic_DNA"/>
</dbReference>
<feature type="region of interest" description="Disordered" evidence="5">
    <location>
        <begin position="32"/>
        <end position="64"/>
    </location>
</feature>
<comment type="subcellular location">
    <subcellularLocation>
        <location evidence="1">Cell outer membrane</location>
        <topology evidence="1">Peripheral membrane protein</topology>
    </subcellularLocation>
</comment>
<dbReference type="PANTHER" id="PTHR35936">
    <property type="entry name" value="MEMBRANE-BOUND LYTIC MUREIN TRANSGLYCOSYLASE F"/>
    <property type="match status" value="1"/>
</dbReference>
<feature type="signal peptide" evidence="6">
    <location>
        <begin position="1"/>
        <end position="24"/>
    </location>
</feature>
<evidence type="ECO:0000256" key="4">
    <source>
        <dbReference type="ARBA" id="ARBA00023237"/>
    </source>
</evidence>
<dbReference type="SUPFAM" id="SSF53955">
    <property type="entry name" value="Lysozyme-like"/>
    <property type="match status" value="1"/>
</dbReference>
<evidence type="ECO:0000256" key="1">
    <source>
        <dbReference type="ARBA" id="ARBA00004339"/>
    </source>
</evidence>
<accession>A0ABS3EAU1</accession>
<gene>
    <name evidence="8" type="ORF">JF535_16415</name>
</gene>
<dbReference type="SMART" id="SM00062">
    <property type="entry name" value="PBPb"/>
    <property type="match status" value="2"/>
</dbReference>
<feature type="domain" description="Solute-binding protein family 3/N-terminal" evidence="7">
    <location>
        <begin position="343"/>
        <end position="568"/>
    </location>
</feature>
<keyword evidence="3 6" id="KW-0732">Signal</keyword>
<dbReference type="RefSeq" id="WP_207004210.1">
    <property type="nucleotide sequence ID" value="NZ_JAEKJR010000003.1"/>
</dbReference>
<evidence type="ECO:0000256" key="2">
    <source>
        <dbReference type="ARBA" id="ARBA00010333"/>
    </source>
</evidence>
<dbReference type="CDD" id="cd01009">
    <property type="entry name" value="PBP2_YfhD_N"/>
    <property type="match status" value="2"/>
</dbReference>
<evidence type="ECO:0000259" key="7">
    <source>
        <dbReference type="SMART" id="SM00062"/>
    </source>
</evidence>
<evidence type="ECO:0000256" key="5">
    <source>
        <dbReference type="SAM" id="MobiDB-lite"/>
    </source>
</evidence>
<feature type="domain" description="Solute-binding protein family 3/N-terminal" evidence="7">
    <location>
        <begin position="117"/>
        <end position="338"/>
    </location>
</feature>
<dbReference type="Pfam" id="PF01464">
    <property type="entry name" value="SLT"/>
    <property type="match status" value="1"/>
</dbReference>
<dbReference type="InterPro" id="IPR023346">
    <property type="entry name" value="Lysozyme-like_dom_sf"/>
</dbReference>
<comment type="caution">
    <text evidence="8">The sequence shown here is derived from an EMBL/GenBank/DDBJ whole genome shotgun (WGS) entry which is preliminary data.</text>
</comment>
<keyword evidence="9" id="KW-1185">Reference proteome</keyword>
<comment type="similarity">
    <text evidence="2">Belongs to the bacterial solute-binding protein 3 family.</text>
</comment>
<evidence type="ECO:0000313" key="9">
    <source>
        <dbReference type="Proteomes" id="UP000664293"/>
    </source>
</evidence>
<dbReference type="Gene3D" id="3.40.190.10">
    <property type="entry name" value="Periplasmic binding protein-like II"/>
    <property type="match status" value="4"/>
</dbReference>
<keyword evidence="4" id="KW-0998">Cell outer membrane</keyword>
<dbReference type="PANTHER" id="PTHR35936:SF32">
    <property type="entry name" value="MEMBRANE-BOUND LYTIC MUREIN TRANSGLYCOSYLASE F"/>
    <property type="match status" value="1"/>
</dbReference>